<proteinExistence type="predicted"/>
<keyword evidence="3" id="KW-0808">Transferase</keyword>
<keyword evidence="11" id="KW-0539">Nucleus</keyword>
<evidence type="ECO:0000256" key="6">
    <source>
        <dbReference type="ARBA" id="ARBA00022737"/>
    </source>
</evidence>
<keyword evidence="8" id="KW-0862">Zinc</keyword>
<keyword evidence="6" id="KW-0677">Repeat</keyword>
<dbReference type="InterPro" id="IPR046341">
    <property type="entry name" value="SET_dom_sf"/>
</dbReference>
<evidence type="ECO:0000256" key="8">
    <source>
        <dbReference type="ARBA" id="ARBA00022833"/>
    </source>
</evidence>
<comment type="subcellular location">
    <subcellularLocation>
        <location evidence="1">Nucleus</location>
    </subcellularLocation>
</comment>
<dbReference type="CDD" id="cd19193">
    <property type="entry name" value="PR-SET_PRDM7_9"/>
    <property type="match status" value="1"/>
</dbReference>
<keyword evidence="4" id="KW-0949">S-adenosyl-L-methionine</keyword>
<dbReference type="PROSITE" id="PS50280">
    <property type="entry name" value="SET"/>
    <property type="match status" value="1"/>
</dbReference>
<dbReference type="GO" id="GO:0008757">
    <property type="term" value="F:S-adenosylmethionine-dependent methyltransferase activity"/>
    <property type="evidence" value="ECO:0007669"/>
    <property type="project" value="UniProtKB-ARBA"/>
</dbReference>
<evidence type="ECO:0000256" key="9">
    <source>
        <dbReference type="ARBA" id="ARBA00023015"/>
    </source>
</evidence>
<dbReference type="GO" id="GO:0008270">
    <property type="term" value="F:zinc ion binding"/>
    <property type="evidence" value="ECO:0007669"/>
    <property type="project" value="UniProtKB-KW"/>
</dbReference>
<evidence type="ECO:0000256" key="7">
    <source>
        <dbReference type="ARBA" id="ARBA00022771"/>
    </source>
</evidence>
<protein>
    <submittedName>
        <fullName evidence="14">Histone-lysine N-methyltransferase PRDM9</fullName>
    </submittedName>
</protein>
<dbReference type="Proteomes" id="UP000887013">
    <property type="component" value="Unassembled WGS sequence"/>
</dbReference>
<evidence type="ECO:0000256" key="1">
    <source>
        <dbReference type="ARBA" id="ARBA00004123"/>
    </source>
</evidence>
<evidence type="ECO:0000256" key="2">
    <source>
        <dbReference type="ARBA" id="ARBA00022603"/>
    </source>
</evidence>
<sequence length="393" mass="44707">MALSEYEKKRYENVQRNYEFLKATGITLNVPEFMMIKYKQSNLRNKTKTGSKVQKSGVVKKTKFKLFGISKQSSPRSKTFDQDVNKDIAVTVTNESSASKKNTAIVSLRDASPKEFAQTLFNSAKKTLEALEKMIAEKDKLLLDPISEDVIAPKRYPKRSIEKKCYTEEDVSSEDESLYCDSCDQEYKGACPVHGPMLLVCDTRVFNNDSQKAKNTLPYFLSIGISSLPRAGLGVWTEIPLTPGMVFGPYKGSLIKKSSEAKKSGYAWQIRKGSKISHYVEGKDERCSNWMRYVNCADREEWQNVVAFQYQGSIYYRTYKPILPFTEILVWYGDDYASDLGIDVQQQSHLEALKEISQCDVYEKLFTSFQSLERYQGIHPPMTDSFTAPVSGV</sequence>
<keyword evidence="10" id="KW-0804">Transcription</keyword>
<keyword evidence="2" id="KW-0489">Methyltransferase</keyword>
<dbReference type="GO" id="GO:0032259">
    <property type="term" value="P:methylation"/>
    <property type="evidence" value="ECO:0007669"/>
    <property type="project" value="UniProtKB-KW"/>
</dbReference>
<dbReference type="GO" id="GO:0042054">
    <property type="term" value="F:histone methyltransferase activity"/>
    <property type="evidence" value="ECO:0007669"/>
    <property type="project" value="InterPro"/>
</dbReference>
<dbReference type="PANTHER" id="PTHR16515">
    <property type="entry name" value="PR DOMAIN ZINC FINGER PROTEIN"/>
    <property type="match status" value="1"/>
</dbReference>
<reference evidence="14" key="1">
    <citation type="submission" date="2020-08" db="EMBL/GenBank/DDBJ databases">
        <title>Multicomponent nature underlies the extraordinary mechanical properties of spider dragline silk.</title>
        <authorList>
            <person name="Kono N."/>
            <person name="Nakamura H."/>
            <person name="Mori M."/>
            <person name="Yoshida Y."/>
            <person name="Ohtoshi R."/>
            <person name="Malay A.D."/>
            <person name="Moran D.A.P."/>
            <person name="Tomita M."/>
            <person name="Numata K."/>
            <person name="Arakawa K."/>
        </authorList>
    </citation>
    <scope>NUCLEOTIDE SEQUENCE</scope>
</reference>
<dbReference type="PANTHER" id="PTHR16515:SF49">
    <property type="entry name" value="GASTRULA ZINC FINGER PROTEIN XLCGF49.1-LIKE-RELATED"/>
    <property type="match status" value="1"/>
</dbReference>
<dbReference type="AlphaFoldDB" id="A0A8X6MVH2"/>
<evidence type="ECO:0000256" key="10">
    <source>
        <dbReference type="ARBA" id="ARBA00023163"/>
    </source>
</evidence>
<dbReference type="EMBL" id="BMAW01002713">
    <property type="protein sequence ID" value="GFS79972.1"/>
    <property type="molecule type" value="Genomic_DNA"/>
</dbReference>
<dbReference type="InterPro" id="IPR050331">
    <property type="entry name" value="Zinc_finger"/>
</dbReference>
<name>A0A8X6MVH2_NEPPI</name>
<evidence type="ECO:0000256" key="11">
    <source>
        <dbReference type="ARBA" id="ARBA00023242"/>
    </source>
</evidence>
<dbReference type="Pfam" id="PF21549">
    <property type="entry name" value="PRDM2_PR"/>
    <property type="match status" value="1"/>
</dbReference>
<evidence type="ECO:0000259" key="13">
    <source>
        <dbReference type="PROSITE" id="PS50280"/>
    </source>
</evidence>
<dbReference type="SMART" id="SM00317">
    <property type="entry name" value="SET"/>
    <property type="match status" value="1"/>
</dbReference>
<evidence type="ECO:0000313" key="15">
    <source>
        <dbReference type="Proteomes" id="UP000887013"/>
    </source>
</evidence>
<dbReference type="Gene3D" id="2.170.270.10">
    <property type="entry name" value="SET domain"/>
    <property type="match status" value="1"/>
</dbReference>
<dbReference type="GO" id="GO:0008170">
    <property type="term" value="F:N-methyltransferase activity"/>
    <property type="evidence" value="ECO:0007669"/>
    <property type="project" value="UniProtKB-ARBA"/>
</dbReference>
<comment type="caution">
    <text evidence="14">The sequence shown here is derived from an EMBL/GenBank/DDBJ whole genome shotgun (WGS) entry which is preliminary data.</text>
</comment>
<evidence type="ECO:0000256" key="5">
    <source>
        <dbReference type="ARBA" id="ARBA00022723"/>
    </source>
</evidence>
<evidence type="ECO:0000313" key="14">
    <source>
        <dbReference type="EMBL" id="GFS79972.1"/>
    </source>
</evidence>
<dbReference type="SUPFAM" id="SSF82199">
    <property type="entry name" value="SET domain"/>
    <property type="match status" value="1"/>
</dbReference>
<dbReference type="InterPro" id="IPR001214">
    <property type="entry name" value="SET_dom"/>
</dbReference>
<accession>A0A8X6MVH2</accession>
<keyword evidence="5" id="KW-0479">Metal-binding</keyword>
<keyword evidence="9" id="KW-0805">Transcription regulation</keyword>
<gene>
    <name evidence="14" type="primary">Prdm9_40</name>
    <name evidence="14" type="ORF">NPIL_662671</name>
</gene>
<evidence type="ECO:0000256" key="3">
    <source>
        <dbReference type="ARBA" id="ARBA00022679"/>
    </source>
</evidence>
<evidence type="ECO:0000256" key="4">
    <source>
        <dbReference type="ARBA" id="ARBA00022691"/>
    </source>
</evidence>
<dbReference type="OrthoDB" id="40579at2759"/>
<keyword evidence="12" id="KW-0175">Coiled coil</keyword>
<evidence type="ECO:0000256" key="12">
    <source>
        <dbReference type="SAM" id="Coils"/>
    </source>
</evidence>
<keyword evidence="15" id="KW-1185">Reference proteome</keyword>
<dbReference type="InterPro" id="IPR044417">
    <property type="entry name" value="PRDM7_9_PR-SET"/>
</dbReference>
<feature type="domain" description="SET" evidence="13">
    <location>
        <begin position="221"/>
        <end position="333"/>
    </location>
</feature>
<dbReference type="GO" id="GO:0010468">
    <property type="term" value="P:regulation of gene expression"/>
    <property type="evidence" value="ECO:0007669"/>
    <property type="project" value="TreeGrafter"/>
</dbReference>
<keyword evidence="7" id="KW-0863">Zinc-finger</keyword>
<organism evidence="14 15">
    <name type="scientific">Nephila pilipes</name>
    <name type="common">Giant wood spider</name>
    <name type="synonym">Nephila maculata</name>
    <dbReference type="NCBI Taxonomy" id="299642"/>
    <lineage>
        <taxon>Eukaryota</taxon>
        <taxon>Metazoa</taxon>
        <taxon>Ecdysozoa</taxon>
        <taxon>Arthropoda</taxon>
        <taxon>Chelicerata</taxon>
        <taxon>Arachnida</taxon>
        <taxon>Araneae</taxon>
        <taxon>Araneomorphae</taxon>
        <taxon>Entelegynae</taxon>
        <taxon>Araneoidea</taxon>
        <taxon>Nephilidae</taxon>
        <taxon>Nephila</taxon>
    </lineage>
</organism>
<feature type="coiled-coil region" evidence="12">
    <location>
        <begin position="114"/>
        <end position="141"/>
    </location>
</feature>
<dbReference type="GO" id="GO:0005634">
    <property type="term" value="C:nucleus"/>
    <property type="evidence" value="ECO:0007669"/>
    <property type="project" value="UniProtKB-SubCell"/>
</dbReference>